<accession>A0A0G0MC24</accession>
<reference evidence="1 2" key="1">
    <citation type="journal article" date="2015" name="Nature">
        <title>rRNA introns, odd ribosomes, and small enigmatic genomes across a large radiation of phyla.</title>
        <authorList>
            <person name="Brown C.T."/>
            <person name="Hug L.A."/>
            <person name="Thomas B.C."/>
            <person name="Sharon I."/>
            <person name="Castelle C.J."/>
            <person name="Singh A."/>
            <person name="Wilkins M.J."/>
            <person name="Williams K.H."/>
            <person name="Banfield J.F."/>
        </authorList>
    </citation>
    <scope>NUCLEOTIDE SEQUENCE [LARGE SCALE GENOMIC DNA]</scope>
</reference>
<sequence length="48" mass="5625">MSFDYRFWKKQGLTGSDHILLRDTIKAIEEGLGRELDTEDSPLINQRM</sequence>
<dbReference type="AlphaFoldDB" id="A0A0G0MC24"/>
<name>A0A0G0MC24_9BACT</name>
<evidence type="ECO:0000313" key="2">
    <source>
        <dbReference type="Proteomes" id="UP000033881"/>
    </source>
</evidence>
<dbReference type="EMBL" id="LBWB01000009">
    <property type="protein sequence ID" value="KKR00733.1"/>
    <property type="molecule type" value="Genomic_DNA"/>
</dbReference>
<organism evidence="1 2">
    <name type="scientific">Candidatus Woesebacteria bacterium GW2011_GWB1_39_12</name>
    <dbReference type="NCBI Taxonomy" id="1618574"/>
    <lineage>
        <taxon>Bacteria</taxon>
        <taxon>Candidatus Woeseibacteriota</taxon>
    </lineage>
</organism>
<comment type="caution">
    <text evidence="1">The sequence shown here is derived from an EMBL/GenBank/DDBJ whole genome shotgun (WGS) entry which is preliminary data.</text>
</comment>
<proteinExistence type="predicted"/>
<protein>
    <submittedName>
        <fullName evidence="1">Uncharacterized protein</fullName>
    </submittedName>
</protein>
<evidence type="ECO:0000313" key="1">
    <source>
        <dbReference type="EMBL" id="KKR00733.1"/>
    </source>
</evidence>
<gene>
    <name evidence="1" type="ORF">UT24_C0009G0050</name>
</gene>
<dbReference type="STRING" id="1618574.UT24_C0009G0050"/>
<dbReference type="Proteomes" id="UP000033881">
    <property type="component" value="Unassembled WGS sequence"/>
</dbReference>